<proteinExistence type="predicted"/>
<dbReference type="EMBL" id="JBBUKT010000005">
    <property type="protein sequence ID" value="MEK7951743.1"/>
    <property type="molecule type" value="Genomic_DNA"/>
</dbReference>
<dbReference type="RefSeq" id="WP_341405444.1">
    <property type="nucleotide sequence ID" value="NZ_JBBUKT010000005.1"/>
</dbReference>
<keyword evidence="3" id="KW-1185">Reference proteome</keyword>
<feature type="chain" id="PRO_5045334084" evidence="1">
    <location>
        <begin position="32"/>
        <end position="890"/>
    </location>
</feature>
<accession>A0ABU9AVZ7</accession>
<organism evidence="2 3">
    <name type="scientific">Luteolibacter soli</name>
    <dbReference type="NCBI Taxonomy" id="3135280"/>
    <lineage>
        <taxon>Bacteria</taxon>
        <taxon>Pseudomonadati</taxon>
        <taxon>Verrucomicrobiota</taxon>
        <taxon>Verrucomicrobiia</taxon>
        <taxon>Verrucomicrobiales</taxon>
        <taxon>Verrucomicrobiaceae</taxon>
        <taxon>Luteolibacter</taxon>
    </lineage>
</organism>
<feature type="signal peptide" evidence="1">
    <location>
        <begin position="1"/>
        <end position="31"/>
    </location>
</feature>
<keyword evidence="1" id="KW-0732">Signal</keyword>
<sequence>MIPAPRSSRASSLLLTVLAAAFTFTGTPAPAQEQTAKLVKDLNRAPGDYSASIDWAVPLGNRALFVQSTFAYGSEPWISDGTPAGTHLLKDVVPGPGGSHPNQPLPFADGTKVAFHRDSWATGDKIWVTDGTEAGTVQAYVVPAPPMRAQLQLKAGTTTGVFFEQTEVDGNATRELLFTDGTAAGTWTLNPINGDGNDRFAQPTAYATTGPWCYFIASGNEVWRSDGTVAGTAKVLTITTGTPAHLALAGTHLFVDIAPASGTHELWSGPANGGDLTRIDSPQHPASDWLEHAIALGDELFFLRQNSSELWASDGTAAGTRQIALLDDHGTESVVGASFTLWKDALYFRSRTDQNINELWRTDGTAAGTTRLSSSAPSYYPSPYMWGTGDYLYFHEVDVHASYKSVLWRTQGDPASTRRVKGPAASGGYTLTGTDSGFFFTSGDNTPDETLFAITGKKPKPVPLTQPEKSTALGIEDHYEPDSYEMAGGNIVSFVWTGDRRELWSIAPDGSRTRAIWRPKRPEHPDWEAGFCGTTPHGALFIYESSQLWITDGTAKGTRLLADHSSHPGSNDGYVTDFVKLGDTWYYSAESSLWKTDGTKAGTSRVSYADPDGGTLVTFQGSLYFLSTDRAHTVLWRSDGTEEGTVWVEGSWNNPFWPTASHLSVAGGQLLLFARHGDDVQLWQSDGTTEGTIPVSPSAIFETNMVSKAFDLGDKALFRARQPDEPENIGVRWWCHDATGTRPVRDDMIGQTIGFSASSGAFPVGSQLFYCPEEDDGLPNFGNAELWVTNGTSAGTRKVKDIGPGILGSSPDNILVVGNQIYFTAYDLAHGNELWRSDGTEAGTVLVADIEPGEESSTPTALKVMDGKLYFTAHRNDVDWELFSIDLPQD</sequence>
<dbReference type="NCBIfam" id="TIGR04534">
    <property type="entry name" value="ELWxxDGT_rpt"/>
    <property type="match status" value="1"/>
</dbReference>
<dbReference type="Proteomes" id="UP001371305">
    <property type="component" value="Unassembled WGS sequence"/>
</dbReference>
<comment type="caution">
    <text evidence="2">The sequence shown here is derived from an EMBL/GenBank/DDBJ whole genome shotgun (WGS) entry which is preliminary data.</text>
</comment>
<evidence type="ECO:0000313" key="2">
    <source>
        <dbReference type="EMBL" id="MEK7951743.1"/>
    </source>
</evidence>
<dbReference type="InterPro" id="IPR030916">
    <property type="entry name" value="ELWxxDGT_rpt"/>
</dbReference>
<gene>
    <name evidence="2" type="ORF">WKV53_14590</name>
</gene>
<name>A0ABU9AVZ7_9BACT</name>
<protein>
    <submittedName>
        <fullName evidence="2">ELWxxDGT repeat protein</fullName>
    </submittedName>
</protein>
<evidence type="ECO:0000256" key="1">
    <source>
        <dbReference type="SAM" id="SignalP"/>
    </source>
</evidence>
<evidence type="ECO:0000313" key="3">
    <source>
        <dbReference type="Proteomes" id="UP001371305"/>
    </source>
</evidence>
<reference evidence="2 3" key="1">
    <citation type="submission" date="2024-04" db="EMBL/GenBank/DDBJ databases">
        <title>Luteolibacter sp. isolated from soil.</title>
        <authorList>
            <person name="An J."/>
        </authorList>
    </citation>
    <scope>NUCLEOTIDE SEQUENCE [LARGE SCALE GENOMIC DNA]</scope>
    <source>
        <strain evidence="2 3">Y139</strain>
    </source>
</reference>